<feature type="binding site" evidence="11">
    <location>
        <position position="94"/>
    </location>
    <ligand>
        <name>substrate</name>
    </ligand>
</feature>
<comment type="subcellular location">
    <subcellularLocation>
        <location evidence="11">Cytoplasm</location>
    </subcellularLocation>
</comment>
<dbReference type="GO" id="GO:0005524">
    <property type="term" value="F:ATP binding"/>
    <property type="evidence" value="ECO:0007669"/>
    <property type="project" value="UniProtKB-UniRule"/>
</dbReference>
<evidence type="ECO:0000256" key="8">
    <source>
        <dbReference type="ARBA" id="ARBA00022840"/>
    </source>
</evidence>
<dbReference type="GO" id="GO:0008652">
    <property type="term" value="P:amino acid biosynthetic process"/>
    <property type="evidence" value="ECO:0007669"/>
    <property type="project" value="UniProtKB-KW"/>
</dbReference>
<dbReference type="InParanoid" id="A0LIS4"/>
<dbReference type="PRINTS" id="PR01100">
    <property type="entry name" value="SHIKIMTKNASE"/>
</dbReference>
<dbReference type="InterPro" id="IPR027417">
    <property type="entry name" value="P-loop_NTPase"/>
</dbReference>
<gene>
    <name evidence="11" type="primary">aroK</name>
    <name evidence="12" type="ordered locus">Sfum_1639</name>
</gene>
<evidence type="ECO:0000313" key="12">
    <source>
        <dbReference type="EMBL" id="ABK17326.1"/>
    </source>
</evidence>
<dbReference type="HOGENOM" id="CLU_057607_4_0_7"/>
<keyword evidence="5 11" id="KW-0808">Transferase</keyword>
<organism evidence="12 13">
    <name type="scientific">Syntrophobacter fumaroxidans (strain DSM 10017 / MPOB)</name>
    <dbReference type="NCBI Taxonomy" id="335543"/>
    <lineage>
        <taxon>Bacteria</taxon>
        <taxon>Pseudomonadati</taxon>
        <taxon>Thermodesulfobacteriota</taxon>
        <taxon>Syntrophobacteria</taxon>
        <taxon>Syntrophobacterales</taxon>
        <taxon>Syntrophobacteraceae</taxon>
        <taxon>Syntrophobacter</taxon>
    </lineage>
</organism>
<keyword evidence="11" id="KW-0460">Magnesium</keyword>
<comment type="similarity">
    <text evidence="2 11">Belongs to the shikimate kinase family.</text>
</comment>
<reference evidence="12 13" key="1">
    <citation type="submission" date="2006-10" db="EMBL/GenBank/DDBJ databases">
        <title>Complete sequence of Syntrophobacter fumaroxidans MPOB.</title>
        <authorList>
            <consortium name="US DOE Joint Genome Institute"/>
            <person name="Copeland A."/>
            <person name="Lucas S."/>
            <person name="Lapidus A."/>
            <person name="Barry K."/>
            <person name="Detter J.C."/>
            <person name="Glavina del Rio T."/>
            <person name="Hammon N."/>
            <person name="Israni S."/>
            <person name="Pitluck S."/>
            <person name="Goltsman E.G."/>
            <person name="Martinez M."/>
            <person name="Schmutz J."/>
            <person name="Larimer F."/>
            <person name="Land M."/>
            <person name="Hauser L."/>
            <person name="Kyrpides N."/>
            <person name="Kim E."/>
            <person name="Boone D.R."/>
            <person name="Brockman F."/>
            <person name="Culley D."/>
            <person name="Ferry J."/>
            <person name="Gunsalus R."/>
            <person name="McInerney M.J."/>
            <person name="Morrison M."/>
            <person name="Plugge C."/>
            <person name="Rohlin L."/>
            <person name="Scholten J."/>
            <person name="Sieber J."/>
            <person name="Stams A.J.M."/>
            <person name="Worm P."/>
            <person name="Henstra A.M."/>
            <person name="Richardson P."/>
        </authorList>
    </citation>
    <scope>NUCLEOTIDE SEQUENCE [LARGE SCALE GENOMIC DNA]</scope>
    <source>
        <strain evidence="13">DSM 10017 / MPOB</strain>
    </source>
</reference>
<keyword evidence="4 11" id="KW-0028">Amino-acid biosynthesis</keyword>
<feature type="binding site" evidence="11">
    <location>
        <position position="72"/>
    </location>
    <ligand>
        <name>substrate</name>
    </ligand>
</feature>
<protein>
    <recommendedName>
        <fullName evidence="3 11">Shikimate kinase</fullName>
        <shortName evidence="11">SK</shortName>
        <ecNumber evidence="3 11">2.7.1.71</ecNumber>
    </recommendedName>
</protein>
<feature type="binding site" evidence="11">
    <location>
        <begin position="26"/>
        <end position="31"/>
    </location>
    <ligand>
        <name>ATP</name>
        <dbReference type="ChEBI" id="CHEBI:30616"/>
    </ligand>
</feature>
<comment type="caution">
    <text evidence="11">Lacks conserved residue(s) required for the propagation of feature annotation.</text>
</comment>
<keyword evidence="11" id="KW-0479">Metal-binding</keyword>
<keyword evidence="7 11" id="KW-0418">Kinase</keyword>
<dbReference type="SUPFAM" id="SSF52540">
    <property type="entry name" value="P-loop containing nucleoside triphosphate hydrolases"/>
    <property type="match status" value="1"/>
</dbReference>
<evidence type="ECO:0000256" key="3">
    <source>
        <dbReference type="ARBA" id="ARBA00012154"/>
    </source>
</evidence>
<dbReference type="KEGG" id="sfu:Sfum_1639"/>
<dbReference type="PANTHER" id="PTHR21087:SF16">
    <property type="entry name" value="SHIKIMATE KINASE 1, CHLOROPLASTIC"/>
    <property type="match status" value="1"/>
</dbReference>
<evidence type="ECO:0000256" key="5">
    <source>
        <dbReference type="ARBA" id="ARBA00022679"/>
    </source>
</evidence>
<dbReference type="AlphaFoldDB" id="A0LIS4"/>
<dbReference type="GO" id="GO:0004765">
    <property type="term" value="F:shikimate kinase activity"/>
    <property type="evidence" value="ECO:0007669"/>
    <property type="project" value="UniProtKB-UniRule"/>
</dbReference>
<dbReference type="eggNOG" id="COG0703">
    <property type="taxonomic scope" value="Bacteria"/>
</dbReference>
<dbReference type="STRING" id="335543.Sfum_1639"/>
<evidence type="ECO:0000256" key="1">
    <source>
        <dbReference type="ARBA" id="ARBA00004842"/>
    </source>
</evidence>
<dbReference type="PROSITE" id="PS01128">
    <property type="entry name" value="SHIKIMATE_KINASE"/>
    <property type="match status" value="1"/>
</dbReference>
<evidence type="ECO:0000256" key="10">
    <source>
        <dbReference type="ARBA" id="ARBA00048567"/>
    </source>
</evidence>
<evidence type="ECO:0000256" key="4">
    <source>
        <dbReference type="ARBA" id="ARBA00022605"/>
    </source>
</evidence>
<dbReference type="CDD" id="cd00464">
    <property type="entry name" value="SK"/>
    <property type="match status" value="1"/>
</dbReference>
<dbReference type="GO" id="GO:0000287">
    <property type="term" value="F:magnesium ion binding"/>
    <property type="evidence" value="ECO:0007669"/>
    <property type="project" value="UniProtKB-UniRule"/>
</dbReference>
<evidence type="ECO:0000313" key="13">
    <source>
        <dbReference type="Proteomes" id="UP000001784"/>
    </source>
</evidence>
<dbReference type="InterPro" id="IPR000623">
    <property type="entry name" value="Shikimate_kinase/TSH1"/>
</dbReference>
<dbReference type="InterPro" id="IPR023000">
    <property type="entry name" value="Shikimate_kinase_CS"/>
</dbReference>
<dbReference type="GO" id="GO:0005829">
    <property type="term" value="C:cytosol"/>
    <property type="evidence" value="ECO:0007669"/>
    <property type="project" value="TreeGrafter"/>
</dbReference>
<feature type="binding site" evidence="11">
    <location>
        <position position="48"/>
    </location>
    <ligand>
        <name>substrate</name>
    </ligand>
</feature>
<keyword evidence="6 11" id="KW-0547">Nucleotide-binding</keyword>
<name>A0LIS4_SYNFM</name>
<dbReference type="InterPro" id="IPR031322">
    <property type="entry name" value="Shikimate/glucono_kinase"/>
</dbReference>
<dbReference type="Proteomes" id="UP000001784">
    <property type="component" value="Chromosome"/>
</dbReference>
<evidence type="ECO:0000256" key="11">
    <source>
        <dbReference type="HAMAP-Rule" id="MF_00109"/>
    </source>
</evidence>
<keyword evidence="9 11" id="KW-0057">Aromatic amino acid biosynthesis</keyword>
<dbReference type="Gene3D" id="3.40.50.300">
    <property type="entry name" value="P-loop containing nucleotide triphosphate hydrolases"/>
    <property type="match status" value="1"/>
</dbReference>
<keyword evidence="11" id="KW-0963">Cytoplasm</keyword>
<sequence length="187" mass="20581">MRFTLVDPKGNVAMQKRNIALIGFRATGKSTVGRLLAGELGFTFIDMDRHLTGTFGRDIQCWVRTHGWKSFRDEESRLLKALAGGADLVVATGGGIILDPANCETLRAHFVVVWLTASRETILERLARDPNTIHDRPPLTDLSPALEVEQLLEERSPLYARTADLTLSTDLLAPPDVVSAIARFVST</sequence>
<proteinExistence type="inferred from homology"/>
<feature type="binding site" evidence="11">
    <location>
        <position position="136"/>
    </location>
    <ligand>
        <name>ATP</name>
        <dbReference type="ChEBI" id="CHEBI:30616"/>
    </ligand>
</feature>
<dbReference type="Pfam" id="PF01202">
    <property type="entry name" value="SKI"/>
    <property type="match status" value="1"/>
</dbReference>
<comment type="function">
    <text evidence="11">Catalyzes the specific phosphorylation of the 3-hydroxyl group of shikimic acid using ATP as a cosubstrate.</text>
</comment>
<feature type="binding site" evidence="11">
    <location>
        <position position="30"/>
    </location>
    <ligand>
        <name>Mg(2+)</name>
        <dbReference type="ChEBI" id="CHEBI:18420"/>
    </ligand>
</feature>
<dbReference type="HAMAP" id="MF_00109">
    <property type="entry name" value="Shikimate_kinase"/>
    <property type="match status" value="1"/>
</dbReference>
<dbReference type="EC" id="2.7.1.71" evidence="3 11"/>
<evidence type="ECO:0000256" key="6">
    <source>
        <dbReference type="ARBA" id="ARBA00022741"/>
    </source>
</evidence>
<comment type="subunit">
    <text evidence="11">Monomer.</text>
</comment>
<keyword evidence="8 11" id="KW-0067">ATP-binding</keyword>
<evidence type="ECO:0000256" key="9">
    <source>
        <dbReference type="ARBA" id="ARBA00023141"/>
    </source>
</evidence>
<keyword evidence="13" id="KW-1185">Reference proteome</keyword>
<evidence type="ECO:0000256" key="7">
    <source>
        <dbReference type="ARBA" id="ARBA00022777"/>
    </source>
</evidence>
<comment type="cofactor">
    <cofactor evidence="11">
        <name>Mg(2+)</name>
        <dbReference type="ChEBI" id="CHEBI:18420"/>
    </cofactor>
    <text evidence="11">Binds 1 Mg(2+) ion per subunit.</text>
</comment>
<dbReference type="GO" id="GO:0009073">
    <property type="term" value="P:aromatic amino acid family biosynthetic process"/>
    <property type="evidence" value="ECO:0007669"/>
    <property type="project" value="UniProtKB-KW"/>
</dbReference>
<evidence type="ECO:0000256" key="2">
    <source>
        <dbReference type="ARBA" id="ARBA00006997"/>
    </source>
</evidence>
<feature type="binding site" evidence="11">
    <location>
        <position position="155"/>
    </location>
    <ligand>
        <name>substrate</name>
    </ligand>
</feature>
<dbReference type="PANTHER" id="PTHR21087">
    <property type="entry name" value="SHIKIMATE KINASE"/>
    <property type="match status" value="1"/>
</dbReference>
<comment type="catalytic activity">
    <reaction evidence="10 11">
        <text>shikimate + ATP = 3-phosphoshikimate + ADP + H(+)</text>
        <dbReference type="Rhea" id="RHEA:13121"/>
        <dbReference type="ChEBI" id="CHEBI:15378"/>
        <dbReference type="ChEBI" id="CHEBI:30616"/>
        <dbReference type="ChEBI" id="CHEBI:36208"/>
        <dbReference type="ChEBI" id="CHEBI:145989"/>
        <dbReference type="ChEBI" id="CHEBI:456216"/>
        <dbReference type="EC" id="2.7.1.71"/>
    </reaction>
</comment>
<comment type="pathway">
    <text evidence="1 11">Metabolic intermediate biosynthesis; chorismate biosynthesis; chorismate from D-erythrose 4-phosphate and phosphoenolpyruvate: step 5/7.</text>
</comment>
<dbReference type="GO" id="GO:0009423">
    <property type="term" value="P:chorismate biosynthetic process"/>
    <property type="evidence" value="ECO:0007669"/>
    <property type="project" value="UniProtKB-UniRule"/>
</dbReference>
<dbReference type="FunCoup" id="A0LIS4">
    <property type="interactions" value="545"/>
</dbReference>
<accession>A0LIS4</accession>
<dbReference type="EMBL" id="CP000478">
    <property type="protein sequence ID" value="ABK17326.1"/>
    <property type="molecule type" value="Genomic_DNA"/>
</dbReference>
<dbReference type="UniPathway" id="UPA00053">
    <property type="reaction ID" value="UER00088"/>
</dbReference>